<protein>
    <submittedName>
        <fullName evidence="14">Mitochondrial chaperone bcs1</fullName>
    </submittedName>
</protein>
<dbReference type="PANTHER" id="PTHR23070">
    <property type="entry name" value="BCS1 AAA-TYPE ATPASE"/>
    <property type="match status" value="1"/>
</dbReference>
<evidence type="ECO:0000256" key="5">
    <source>
        <dbReference type="ARBA" id="ARBA00022792"/>
    </source>
</evidence>
<reference evidence="15" key="1">
    <citation type="journal article" date="2015" name="PLoS Genet.">
        <title>Genome Sequence and Transcriptome Analyses of Chrysochromulina tobin: Metabolic Tools for Enhanced Algal Fitness in the Prominent Order Prymnesiales (Haptophyceae).</title>
        <authorList>
            <person name="Hovde B.T."/>
            <person name="Deodato C.R."/>
            <person name="Hunsperger H.M."/>
            <person name="Ryken S.A."/>
            <person name="Yost W."/>
            <person name="Jha R.K."/>
            <person name="Patterson J."/>
            <person name="Monnat R.J. Jr."/>
            <person name="Barlow S.B."/>
            <person name="Starkenburg S.R."/>
            <person name="Cattolico R.A."/>
        </authorList>
    </citation>
    <scope>NUCLEOTIDE SEQUENCE</scope>
    <source>
        <strain evidence="15">CCMP291</strain>
    </source>
</reference>
<comment type="caution">
    <text evidence="14">The sequence shown here is derived from an EMBL/GenBank/DDBJ whole genome shotgun (WGS) entry which is preliminary data.</text>
</comment>
<dbReference type="PROSITE" id="PS00674">
    <property type="entry name" value="AAA"/>
    <property type="match status" value="1"/>
</dbReference>
<dbReference type="InterPro" id="IPR027417">
    <property type="entry name" value="P-loop_NTPase"/>
</dbReference>
<keyword evidence="10" id="KW-0472">Membrane</keyword>
<evidence type="ECO:0000256" key="2">
    <source>
        <dbReference type="ARBA" id="ARBA00007448"/>
    </source>
</evidence>
<dbReference type="InterPro" id="IPR003960">
    <property type="entry name" value="ATPase_AAA_CS"/>
</dbReference>
<evidence type="ECO:0000313" key="14">
    <source>
        <dbReference type="EMBL" id="KOO31111.1"/>
    </source>
</evidence>
<dbReference type="SUPFAM" id="SSF52540">
    <property type="entry name" value="P-loop containing nucleoside triphosphate hydrolases"/>
    <property type="match status" value="1"/>
</dbReference>
<keyword evidence="6" id="KW-0378">Hydrolase</keyword>
<evidence type="ECO:0000256" key="6">
    <source>
        <dbReference type="ARBA" id="ARBA00022801"/>
    </source>
</evidence>
<keyword evidence="5" id="KW-0999">Mitochondrion inner membrane</keyword>
<dbReference type="GO" id="GO:0016887">
    <property type="term" value="F:ATP hydrolysis activity"/>
    <property type="evidence" value="ECO:0007669"/>
    <property type="project" value="InterPro"/>
</dbReference>
<dbReference type="Proteomes" id="UP000037460">
    <property type="component" value="Unassembled WGS sequence"/>
</dbReference>
<evidence type="ECO:0000256" key="3">
    <source>
        <dbReference type="ARBA" id="ARBA00022692"/>
    </source>
</evidence>
<proteinExistence type="inferred from homology"/>
<gene>
    <name evidence="14" type="ORF">Ctob_014504</name>
</gene>
<evidence type="ECO:0000256" key="11">
    <source>
        <dbReference type="ARBA" id="ARBA00048778"/>
    </source>
</evidence>
<dbReference type="Pfam" id="PF08740">
    <property type="entry name" value="BCS1_N"/>
    <property type="match status" value="1"/>
</dbReference>
<accession>A0A0M0JWS3</accession>
<keyword evidence="4 12" id="KW-0547">Nucleotide-binding</keyword>
<evidence type="ECO:0000256" key="8">
    <source>
        <dbReference type="ARBA" id="ARBA00022989"/>
    </source>
</evidence>
<dbReference type="GO" id="GO:0005524">
    <property type="term" value="F:ATP binding"/>
    <property type="evidence" value="ECO:0007669"/>
    <property type="project" value="UniProtKB-KW"/>
</dbReference>
<keyword evidence="9" id="KW-0496">Mitochondrion</keyword>
<evidence type="ECO:0000256" key="9">
    <source>
        <dbReference type="ARBA" id="ARBA00023128"/>
    </source>
</evidence>
<keyword evidence="8" id="KW-1133">Transmembrane helix</keyword>
<evidence type="ECO:0000256" key="10">
    <source>
        <dbReference type="ARBA" id="ARBA00023136"/>
    </source>
</evidence>
<comment type="catalytic activity">
    <reaction evidence="11">
        <text>ATP + H2O = ADP + phosphate + H(+)</text>
        <dbReference type="Rhea" id="RHEA:13065"/>
        <dbReference type="ChEBI" id="CHEBI:15377"/>
        <dbReference type="ChEBI" id="CHEBI:15378"/>
        <dbReference type="ChEBI" id="CHEBI:30616"/>
        <dbReference type="ChEBI" id="CHEBI:43474"/>
        <dbReference type="ChEBI" id="CHEBI:456216"/>
    </reaction>
    <physiologicalReaction direction="left-to-right" evidence="11">
        <dbReference type="Rhea" id="RHEA:13066"/>
    </physiologicalReaction>
</comment>
<keyword evidence="7 12" id="KW-0067">ATP-binding</keyword>
<dbReference type="InterPro" id="IPR057495">
    <property type="entry name" value="AAA_lid_BCS1"/>
</dbReference>
<evidence type="ECO:0000256" key="12">
    <source>
        <dbReference type="RuleBase" id="RU003651"/>
    </source>
</evidence>
<dbReference type="InterPro" id="IPR003959">
    <property type="entry name" value="ATPase_AAA_core"/>
</dbReference>
<dbReference type="SMART" id="SM00382">
    <property type="entry name" value="AAA"/>
    <property type="match status" value="1"/>
</dbReference>
<keyword evidence="3" id="KW-0812">Transmembrane</keyword>
<dbReference type="EMBL" id="JWZX01002084">
    <property type="protein sequence ID" value="KOO31111.1"/>
    <property type="molecule type" value="Genomic_DNA"/>
</dbReference>
<dbReference type="GO" id="GO:0005743">
    <property type="term" value="C:mitochondrial inner membrane"/>
    <property type="evidence" value="ECO:0007669"/>
    <property type="project" value="UniProtKB-SubCell"/>
</dbReference>
<comment type="similarity">
    <text evidence="2">Belongs to the AAA ATPase family. BCS1 subfamily.</text>
</comment>
<dbReference type="OrthoDB" id="10251412at2759"/>
<dbReference type="AlphaFoldDB" id="A0A0M0JWS3"/>
<evidence type="ECO:0000256" key="7">
    <source>
        <dbReference type="ARBA" id="ARBA00022840"/>
    </source>
</evidence>
<dbReference type="InterPro" id="IPR014851">
    <property type="entry name" value="BCS1_N"/>
</dbReference>
<dbReference type="InterPro" id="IPR050747">
    <property type="entry name" value="Mitochondrial_chaperone_BCS1"/>
</dbReference>
<evidence type="ECO:0000313" key="15">
    <source>
        <dbReference type="Proteomes" id="UP000037460"/>
    </source>
</evidence>
<dbReference type="InterPro" id="IPR003593">
    <property type="entry name" value="AAA+_ATPase"/>
</dbReference>
<evidence type="ECO:0000259" key="13">
    <source>
        <dbReference type="SMART" id="SM00382"/>
    </source>
</evidence>
<dbReference type="Pfam" id="PF25426">
    <property type="entry name" value="AAA_lid_BCS1"/>
    <property type="match status" value="1"/>
</dbReference>
<dbReference type="Pfam" id="PF00004">
    <property type="entry name" value="AAA"/>
    <property type="match status" value="1"/>
</dbReference>
<sequence>MRHKHSWLIVARERHTDTRPTDTGKERETLTFHIPGGTKHDLLELVEEARTAFEARQRGWTSIYHMDEYGSWGRVGAKPSRPASSVILHDAAQVATLLEDTRRFLRSAQWYASRGIPYRRGYLLHGPPGTGKTSLVTALAGELGLPIYAASLASARLSDDTFAEALGSAAPRCLLLLEDVDAAFVQRESQSAGGTGLSFSGLLNALDGVAAQEGRLLFLTTNHPERLDAALVRPGRVDVRLAFRLCTVNHVLSYARHFYHEWGELGVEIERKLTACIPPETVSVAELQGALMQHPDSPSHAVEVCRKLFAERAPVVR</sequence>
<evidence type="ECO:0000256" key="4">
    <source>
        <dbReference type="ARBA" id="ARBA00022741"/>
    </source>
</evidence>
<keyword evidence="15" id="KW-1185">Reference proteome</keyword>
<dbReference type="CDD" id="cd19510">
    <property type="entry name" value="RecA-like_BCS1"/>
    <property type="match status" value="1"/>
</dbReference>
<feature type="domain" description="AAA+ ATPase" evidence="13">
    <location>
        <begin position="118"/>
        <end position="247"/>
    </location>
</feature>
<name>A0A0M0JWS3_9EUKA</name>
<dbReference type="Gene3D" id="3.40.50.300">
    <property type="entry name" value="P-loop containing nucleotide triphosphate hydrolases"/>
    <property type="match status" value="1"/>
</dbReference>
<organism evidence="14 15">
    <name type="scientific">Chrysochromulina tobinii</name>
    <dbReference type="NCBI Taxonomy" id="1460289"/>
    <lineage>
        <taxon>Eukaryota</taxon>
        <taxon>Haptista</taxon>
        <taxon>Haptophyta</taxon>
        <taxon>Prymnesiophyceae</taxon>
        <taxon>Prymnesiales</taxon>
        <taxon>Chrysochromulinaceae</taxon>
        <taxon>Chrysochromulina</taxon>
    </lineage>
</organism>
<evidence type="ECO:0000256" key="1">
    <source>
        <dbReference type="ARBA" id="ARBA00004434"/>
    </source>
</evidence>
<comment type="subcellular location">
    <subcellularLocation>
        <location evidence="1">Mitochondrion inner membrane</location>
        <topology evidence="1">Single-pass membrane protein</topology>
    </subcellularLocation>
</comment>